<organism evidence="1 2">
    <name type="scientific">Haloarcula pellucida</name>
    <dbReference type="NCBI Taxonomy" id="1427151"/>
    <lineage>
        <taxon>Archaea</taxon>
        <taxon>Methanobacteriati</taxon>
        <taxon>Methanobacteriota</taxon>
        <taxon>Stenosarchaea group</taxon>
        <taxon>Halobacteria</taxon>
        <taxon>Halobacteriales</taxon>
        <taxon>Haloarculaceae</taxon>
        <taxon>Haloarcula</taxon>
    </lineage>
</organism>
<evidence type="ECO:0000313" key="1">
    <source>
        <dbReference type="EMBL" id="GGN94928.1"/>
    </source>
</evidence>
<keyword evidence="2" id="KW-1185">Reference proteome</keyword>
<reference evidence="1" key="2">
    <citation type="submission" date="2020-09" db="EMBL/GenBank/DDBJ databases">
        <authorList>
            <person name="Sun Q."/>
            <person name="Ohkuma M."/>
        </authorList>
    </citation>
    <scope>NUCLEOTIDE SEQUENCE</scope>
    <source>
        <strain evidence="1">JCM 17820</strain>
    </source>
</reference>
<reference evidence="1" key="1">
    <citation type="journal article" date="2014" name="Int. J. Syst. Evol. Microbiol.">
        <title>Complete genome sequence of Corynebacterium casei LMG S-19264T (=DSM 44701T), isolated from a smear-ripened cheese.</title>
        <authorList>
            <consortium name="US DOE Joint Genome Institute (JGI-PGF)"/>
            <person name="Walter F."/>
            <person name="Albersmeier A."/>
            <person name="Kalinowski J."/>
            <person name="Ruckert C."/>
        </authorList>
    </citation>
    <scope>NUCLEOTIDE SEQUENCE</scope>
    <source>
        <strain evidence="1">JCM 17820</strain>
    </source>
</reference>
<comment type="caution">
    <text evidence="1">The sequence shown here is derived from an EMBL/GenBank/DDBJ whole genome shotgun (WGS) entry which is preliminary data.</text>
</comment>
<sequence>MPATKTLPQCAHDAIESAIDEAADEEPVVLWWDDGGYLRDIVRNTSHQLGCAFRAAEQTPLELRAEAPRDRTVWYVPQARSDDVDWFKDVEHTGDVIEQHIGKLAARCFENDRLQAATLRTAFEDAEVDETEGRDERDKVADILGDGLDGEGGLPDLQSLQTRIVLDGHDDPVQFVLEHGTENLPGDDDLIEIRDLLVDNGVAAVDGESDAQTIVERTRRWAVAEWLVDEGLDKSRLPREYQPESSSGFGVSRPELRSVLSKTERKQELARVYLDPDQRFWHDVLRTYDDPWELVDCPVDASLEHRLWNEWTQSFHAGDYEQCATQAEQRHERLDATYGDVPWTQLWDQAVDIATLANELETWEEGGDTGDVVELYGDVEEGTWQIDNAVFNLIVSGEPETALPEEHPATAKLEDLRSSLVESRYLEYLTDLGDLVEDQIEAGSPFVGENHAHQFFAEEQEHLQSGQSVALFIVDALRFDLAHELAESIRSELPKLEVDESKWVGTLPSDTEFGKAALTPGSKFSFNIELQDGELVPERNGRKITNHRRQTLLENDGWSYIMQDADDEVGWSNTRVAYYWNDIDETGEKELTDFEELFSDRIDAISRIITEKLRKGEWDRAYILSDHGFVSLPRHVDIDDLHPPSNAEKVTRRWVAGADLDDDAPGVLLDEDTHLGYLDDDTRISILTDPIQRFRNQGLPDARFYHGGVLPQEFVLNFVTITQE</sequence>
<dbReference type="Proteomes" id="UP000605784">
    <property type="component" value="Unassembled WGS sequence"/>
</dbReference>
<evidence type="ECO:0008006" key="3">
    <source>
        <dbReference type="Google" id="ProtNLM"/>
    </source>
</evidence>
<gene>
    <name evidence="1" type="ORF">GCM10009030_21780</name>
</gene>
<dbReference type="AlphaFoldDB" id="A0A830GPK4"/>
<dbReference type="NCBIfam" id="NF033444">
    <property type="entry name" value="BREX_PglZ_5"/>
    <property type="match status" value="1"/>
</dbReference>
<dbReference type="RefSeq" id="WP_188997397.1">
    <property type="nucleotide sequence ID" value="NZ_BMOU01000003.1"/>
</dbReference>
<proteinExistence type="predicted"/>
<protein>
    <recommendedName>
        <fullName evidence="3">PglZ domain-containing protein</fullName>
    </recommendedName>
</protein>
<dbReference type="EMBL" id="BMOU01000003">
    <property type="protein sequence ID" value="GGN94928.1"/>
    <property type="molecule type" value="Genomic_DNA"/>
</dbReference>
<name>A0A830GPK4_9EURY</name>
<evidence type="ECO:0000313" key="2">
    <source>
        <dbReference type="Proteomes" id="UP000605784"/>
    </source>
</evidence>
<dbReference type="Pfam" id="PF08665">
    <property type="entry name" value="PglZ"/>
    <property type="match status" value="1"/>
</dbReference>
<accession>A0A830GPK4</accession>